<comment type="similarity">
    <text evidence="6">Belongs to the class-IV pyridoxal-phosphate-dependent aminotransferase family.</text>
</comment>
<evidence type="ECO:0000256" key="4">
    <source>
        <dbReference type="ARBA" id="ARBA00004931"/>
    </source>
</evidence>
<evidence type="ECO:0000256" key="9">
    <source>
        <dbReference type="ARBA" id="ARBA00022898"/>
    </source>
</evidence>
<evidence type="ECO:0000256" key="10">
    <source>
        <dbReference type="ARBA" id="ARBA00023304"/>
    </source>
</evidence>
<evidence type="ECO:0000256" key="8">
    <source>
        <dbReference type="ARBA" id="ARBA00014472"/>
    </source>
</evidence>
<evidence type="ECO:0000256" key="12">
    <source>
        <dbReference type="ARBA" id="ARBA00048798"/>
    </source>
</evidence>
<comment type="cofactor">
    <cofactor evidence="1">
        <name>pyridoxal 5'-phosphate</name>
        <dbReference type="ChEBI" id="CHEBI:597326"/>
    </cofactor>
</comment>
<dbReference type="Gene3D" id="3.30.470.10">
    <property type="match status" value="1"/>
</dbReference>
<dbReference type="InterPro" id="IPR043132">
    <property type="entry name" value="BCAT-like_C"/>
</dbReference>
<comment type="catalytic activity">
    <reaction evidence="11">
        <text>L-valine + 2-oxoglutarate = 3-methyl-2-oxobutanoate + L-glutamate</text>
        <dbReference type="Rhea" id="RHEA:24813"/>
        <dbReference type="ChEBI" id="CHEBI:11851"/>
        <dbReference type="ChEBI" id="CHEBI:16810"/>
        <dbReference type="ChEBI" id="CHEBI:29985"/>
        <dbReference type="ChEBI" id="CHEBI:57762"/>
        <dbReference type="EC" id="2.6.1.42"/>
    </reaction>
</comment>
<dbReference type="InterPro" id="IPR050571">
    <property type="entry name" value="Class-IV_PLP-Dep_Aminotrnsfr"/>
</dbReference>
<evidence type="ECO:0000256" key="13">
    <source>
        <dbReference type="ARBA" id="ARBA00049229"/>
    </source>
</evidence>
<comment type="pathway">
    <text evidence="5">Amino-acid biosynthesis; L-leucine biosynthesis; L-leucine from 3-methyl-2-oxobutanoate: step 4/4.</text>
</comment>
<dbReference type="AlphaFoldDB" id="A0A0P6W5I7"/>
<dbReference type="FunFam" id="3.20.10.10:FF:000002">
    <property type="entry name" value="D-alanine aminotransferase"/>
    <property type="match status" value="1"/>
</dbReference>
<evidence type="ECO:0000256" key="6">
    <source>
        <dbReference type="ARBA" id="ARBA00009320"/>
    </source>
</evidence>
<keyword evidence="10" id="KW-0028">Amino-acid biosynthesis</keyword>
<comment type="pathway">
    <text evidence="4">Amino-acid biosynthesis; L-valine biosynthesis; L-valine from pyruvate: step 4/4.</text>
</comment>
<keyword evidence="14" id="KW-0032">Aminotransferase</keyword>
<comment type="catalytic activity">
    <reaction evidence="12">
        <text>L-isoleucine + 2-oxoglutarate = (S)-3-methyl-2-oxopentanoate + L-glutamate</text>
        <dbReference type="Rhea" id="RHEA:24801"/>
        <dbReference type="ChEBI" id="CHEBI:16810"/>
        <dbReference type="ChEBI" id="CHEBI:29985"/>
        <dbReference type="ChEBI" id="CHEBI:35146"/>
        <dbReference type="ChEBI" id="CHEBI:58045"/>
        <dbReference type="EC" id="2.6.1.42"/>
    </reaction>
</comment>
<organism evidence="14 15">
    <name type="scientific">Prosthecodimorpha hirschii</name>
    <dbReference type="NCBI Taxonomy" id="665126"/>
    <lineage>
        <taxon>Bacteria</taxon>
        <taxon>Pseudomonadati</taxon>
        <taxon>Pseudomonadota</taxon>
        <taxon>Alphaproteobacteria</taxon>
        <taxon>Hyphomicrobiales</taxon>
        <taxon>Ancalomicrobiaceae</taxon>
        <taxon>Prosthecodimorpha</taxon>
    </lineage>
</organism>
<comment type="function">
    <text evidence="2">Acts on leucine, isoleucine and valine.</text>
</comment>
<dbReference type="InterPro" id="IPR043131">
    <property type="entry name" value="BCAT-like_N"/>
</dbReference>
<sequence length="306" mass="33423">MAGSQDYAADPRNEHVKIYLNGALVPRAEAKVSIFDAGYVLGDGVWEGFRLHKGTVVFADRHFDRLYAGAKSIDMDIGMAKAELAAELDRMLAENGMSDGVHIRLMVTRGLKKTPNQDPRHTISKATIAIAAEYKLPSPELARTGLSLFTSTIRCSPPDMFDMRLNSHSRLNLIQALIQAIKAGADEALMLDPHGFVSSCNATNFFFVTNGEVRTSSGAYCFNGITRAHVIELCERHGVPIRLGNFTLAEVYDADEAFVTGTFGGLTPIRRIDGRDLPTALPGPVTARLRRHYADLMDEDAGVIEA</sequence>
<accession>A0A0P6W5I7</accession>
<evidence type="ECO:0000313" key="15">
    <source>
        <dbReference type="Proteomes" id="UP000048984"/>
    </source>
</evidence>
<gene>
    <name evidence="14" type="ORF">ABB55_10255</name>
</gene>
<keyword evidence="14" id="KW-0808">Transferase</keyword>
<comment type="catalytic activity">
    <reaction evidence="13">
        <text>L-leucine + 2-oxoglutarate = 4-methyl-2-oxopentanoate + L-glutamate</text>
        <dbReference type="Rhea" id="RHEA:18321"/>
        <dbReference type="ChEBI" id="CHEBI:16810"/>
        <dbReference type="ChEBI" id="CHEBI:17865"/>
        <dbReference type="ChEBI" id="CHEBI:29985"/>
        <dbReference type="ChEBI" id="CHEBI:57427"/>
        <dbReference type="EC" id="2.6.1.42"/>
    </reaction>
</comment>
<dbReference type="PANTHER" id="PTHR42743">
    <property type="entry name" value="AMINO-ACID AMINOTRANSFERASE"/>
    <property type="match status" value="1"/>
</dbReference>
<reference evidence="14 15" key="2">
    <citation type="submission" date="2015-10" db="EMBL/GenBank/DDBJ databases">
        <title>Draft Genome Sequence of Prosthecomicrobium hirschii ATCC 27832.</title>
        <authorList>
            <person name="Daniel J."/>
            <person name="Givan S.A."/>
            <person name="Brun Y.V."/>
            <person name="Brown P.J."/>
        </authorList>
    </citation>
    <scope>NUCLEOTIDE SEQUENCE [LARGE SCALE GENOMIC DNA]</scope>
    <source>
        <strain evidence="14 15">16</strain>
    </source>
</reference>
<evidence type="ECO:0000256" key="3">
    <source>
        <dbReference type="ARBA" id="ARBA00004824"/>
    </source>
</evidence>
<comment type="pathway">
    <text evidence="3">Amino-acid biosynthesis; L-isoleucine biosynthesis; L-isoleucine from 2-oxobutanoate: step 4/4.</text>
</comment>
<proteinExistence type="inferred from homology"/>
<dbReference type="EC" id="2.6.1.42" evidence="7"/>
<evidence type="ECO:0000256" key="7">
    <source>
        <dbReference type="ARBA" id="ARBA00013053"/>
    </source>
</evidence>
<name>A0A0P6W5I7_9HYPH</name>
<dbReference type="Pfam" id="PF01063">
    <property type="entry name" value="Aminotran_4"/>
    <property type="match status" value="1"/>
</dbReference>
<evidence type="ECO:0000313" key="14">
    <source>
        <dbReference type="EMBL" id="KPL52558.1"/>
    </source>
</evidence>
<reference evidence="14 15" key="1">
    <citation type="submission" date="2015-09" db="EMBL/GenBank/DDBJ databases">
        <authorList>
            <person name="Jackson K.R."/>
            <person name="Lunt B.L."/>
            <person name="Fisher J.N.B."/>
            <person name="Gardner A.V."/>
            <person name="Bailey M.E."/>
            <person name="Deus L.M."/>
            <person name="Earl A.S."/>
            <person name="Gibby P.D."/>
            <person name="Hartmann K.A."/>
            <person name="Liu J.E."/>
            <person name="Manci A.M."/>
            <person name="Nielsen D.A."/>
            <person name="Solomon M.B."/>
            <person name="Breakwell D.P."/>
            <person name="Burnett S.H."/>
            <person name="Grose J.H."/>
        </authorList>
    </citation>
    <scope>NUCLEOTIDE SEQUENCE [LARGE SCALE GENOMIC DNA]</scope>
    <source>
        <strain evidence="14 15">16</strain>
    </source>
</reference>
<dbReference type="Proteomes" id="UP000048984">
    <property type="component" value="Unassembled WGS sequence"/>
</dbReference>
<keyword evidence="9" id="KW-0663">Pyridoxal phosphate</keyword>
<dbReference type="InterPro" id="IPR001544">
    <property type="entry name" value="Aminotrans_IV"/>
</dbReference>
<dbReference type="STRING" id="665126.ABB55_10255"/>
<comment type="caution">
    <text evidence="14">The sequence shown here is derived from an EMBL/GenBank/DDBJ whole genome shotgun (WGS) entry which is preliminary data.</text>
</comment>
<keyword evidence="15" id="KW-1185">Reference proteome</keyword>
<dbReference type="GO" id="GO:0009082">
    <property type="term" value="P:branched-chain amino acid biosynthetic process"/>
    <property type="evidence" value="ECO:0007669"/>
    <property type="project" value="UniProtKB-KW"/>
</dbReference>
<evidence type="ECO:0000256" key="11">
    <source>
        <dbReference type="ARBA" id="ARBA00048212"/>
    </source>
</evidence>
<dbReference type="GO" id="GO:0004084">
    <property type="term" value="F:branched-chain-amino-acid transaminase activity"/>
    <property type="evidence" value="ECO:0007669"/>
    <property type="project" value="UniProtKB-EC"/>
</dbReference>
<dbReference type="SUPFAM" id="SSF56752">
    <property type="entry name" value="D-aminoacid aminotransferase-like PLP-dependent enzymes"/>
    <property type="match status" value="1"/>
</dbReference>
<dbReference type="EMBL" id="LJYW01000001">
    <property type="protein sequence ID" value="KPL52558.1"/>
    <property type="molecule type" value="Genomic_DNA"/>
</dbReference>
<dbReference type="RefSeq" id="WP_054358721.1">
    <property type="nucleotide sequence ID" value="NZ_LJYW01000001.1"/>
</dbReference>
<dbReference type="GO" id="GO:0008652">
    <property type="term" value="P:amino acid biosynthetic process"/>
    <property type="evidence" value="ECO:0007669"/>
    <property type="project" value="UniProtKB-ARBA"/>
</dbReference>
<evidence type="ECO:0000256" key="5">
    <source>
        <dbReference type="ARBA" id="ARBA00005072"/>
    </source>
</evidence>
<evidence type="ECO:0000256" key="2">
    <source>
        <dbReference type="ARBA" id="ARBA00003109"/>
    </source>
</evidence>
<protein>
    <recommendedName>
        <fullName evidence="8">Probable branched-chain-amino-acid aminotransferase</fullName>
        <ecNumber evidence="7">2.6.1.42</ecNumber>
    </recommendedName>
</protein>
<evidence type="ECO:0000256" key="1">
    <source>
        <dbReference type="ARBA" id="ARBA00001933"/>
    </source>
</evidence>
<dbReference type="Gene3D" id="3.20.10.10">
    <property type="entry name" value="D-amino Acid Aminotransferase, subunit A, domain 2"/>
    <property type="match status" value="1"/>
</dbReference>
<keyword evidence="10" id="KW-0100">Branched-chain amino acid biosynthesis</keyword>
<dbReference type="InterPro" id="IPR036038">
    <property type="entry name" value="Aminotransferase-like"/>
</dbReference>
<dbReference type="PANTHER" id="PTHR42743:SF11">
    <property type="entry name" value="AMINODEOXYCHORISMATE LYASE"/>
    <property type="match status" value="1"/>
</dbReference>